<dbReference type="InterPro" id="IPR019251">
    <property type="entry name" value="DUF2231_TM"/>
</dbReference>
<dbReference type="Pfam" id="PF09990">
    <property type="entry name" value="DUF2231"/>
    <property type="match status" value="1"/>
</dbReference>
<dbReference type="Proteomes" id="UP000524535">
    <property type="component" value="Unassembled WGS sequence"/>
</dbReference>
<evidence type="ECO:0000256" key="1">
    <source>
        <dbReference type="SAM" id="Phobius"/>
    </source>
</evidence>
<reference evidence="6 7" key="1">
    <citation type="submission" date="2020-08" db="EMBL/GenBank/DDBJ databases">
        <title>Genomic Encyclopedia of Type Strains, Phase IV (KMG-V): Genome sequencing to study the core and pangenomes of soil and plant-associated prokaryotes.</title>
        <authorList>
            <person name="Whitman W."/>
        </authorList>
    </citation>
    <scope>NUCLEOTIDE SEQUENCE [LARGE SCALE GENOMIC DNA]</scope>
    <source>
        <strain evidence="4 7">SEMIA 444</strain>
        <strain evidence="3 6">SEMIA 448</strain>
        <strain evidence="5 8">SEMIA 452</strain>
    </source>
</reference>
<evidence type="ECO:0000313" key="5">
    <source>
        <dbReference type="EMBL" id="MBB4448863.1"/>
    </source>
</evidence>
<dbReference type="AlphaFoldDB" id="A0A7W6SDM4"/>
<evidence type="ECO:0000313" key="6">
    <source>
        <dbReference type="Proteomes" id="UP000520770"/>
    </source>
</evidence>
<evidence type="ECO:0000313" key="7">
    <source>
        <dbReference type="Proteomes" id="UP000524535"/>
    </source>
</evidence>
<dbReference type="Proteomes" id="UP000576087">
    <property type="component" value="Unassembled WGS sequence"/>
</dbReference>
<protein>
    <submittedName>
        <fullName evidence="3">Putative membrane protein</fullName>
    </submittedName>
</protein>
<evidence type="ECO:0000313" key="4">
    <source>
        <dbReference type="EMBL" id="MBB4414247.1"/>
    </source>
</evidence>
<dbReference type="Proteomes" id="UP000520770">
    <property type="component" value="Unassembled WGS sequence"/>
</dbReference>
<feature type="transmembrane region" description="Helical" evidence="1">
    <location>
        <begin position="20"/>
        <end position="39"/>
    </location>
</feature>
<dbReference type="RefSeq" id="WP_183829039.1">
    <property type="nucleotide sequence ID" value="NZ_JACIGW010000008.1"/>
</dbReference>
<feature type="domain" description="DUF2231" evidence="2">
    <location>
        <begin position="15"/>
        <end position="132"/>
    </location>
</feature>
<organism evidence="3 6">
    <name type="scientific">Aliirhizobium cellulosilyticum</name>
    <dbReference type="NCBI Taxonomy" id="393664"/>
    <lineage>
        <taxon>Bacteria</taxon>
        <taxon>Pseudomonadati</taxon>
        <taxon>Pseudomonadota</taxon>
        <taxon>Alphaproteobacteria</taxon>
        <taxon>Hyphomicrobiales</taxon>
        <taxon>Rhizobiaceae</taxon>
        <taxon>Aliirhizobium</taxon>
    </lineage>
</organism>
<dbReference type="EMBL" id="JACIGY010000009">
    <property type="protein sequence ID" value="MBB4414247.1"/>
    <property type="molecule type" value="Genomic_DNA"/>
</dbReference>
<evidence type="ECO:0000313" key="8">
    <source>
        <dbReference type="Proteomes" id="UP000576087"/>
    </source>
</evidence>
<proteinExistence type="predicted"/>
<name>A0A7W6SDM4_9HYPH</name>
<feature type="transmembrane region" description="Helical" evidence="1">
    <location>
        <begin position="110"/>
        <end position="133"/>
    </location>
</feature>
<comment type="caution">
    <text evidence="3">The sequence shown here is derived from an EMBL/GenBank/DDBJ whole genome shotgun (WGS) entry which is preliminary data.</text>
</comment>
<sequence>MAVLSSPNRDSAAYPLQSLFVPFPVVCFTLTLAADIAYWQSSGNLIWLTFASWLLFAGLLFGAIGLLAGLFDILRRRTRPLRPGFMAILLYIAILMLAFANSFVHARDGWTAVIPFGLAISTATFVLIVFAAVTSARKYARLAWRV</sequence>
<keyword evidence="7" id="KW-1185">Reference proteome</keyword>
<dbReference type="EMBL" id="JACIGW010000008">
    <property type="protein sequence ID" value="MBB4351177.1"/>
    <property type="molecule type" value="Genomic_DNA"/>
</dbReference>
<keyword evidence="1" id="KW-0812">Transmembrane</keyword>
<feature type="transmembrane region" description="Helical" evidence="1">
    <location>
        <begin position="83"/>
        <end position="104"/>
    </location>
</feature>
<evidence type="ECO:0000313" key="3">
    <source>
        <dbReference type="EMBL" id="MBB4351177.1"/>
    </source>
</evidence>
<accession>A0A7W6SDM4</accession>
<dbReference type="EMBL" id="JACIHM010000009">
    <property type="protein sequence ID" value="MBB4448863.1"/>
    <property type="molecule type" value="Genomic_DNA"/>
</dbReference>
<gene>
    <name evidence="4" type="ORF">GGE31_004789</name>
    <name evidence="3" type="ORF">GGE33_004955</name>
    <name evidence="5" type="ORF">GGE35_004713</name>
</gene>
<feature type="transmembrane region" description="Helical" evidence="1">
    <location>
        <begin position="45"/>
        <end position="71"/>
    </location>
</feature>
<evidence type="ECO:0000259" key="2">
    <source>
        <dbReference type="Pfam" id="PF09990"/>
    </source>
</evidence>
<keyword evidence="1" id="KW-0472">Membrane</keyword>
<keyword evidence="1" id="KW-1133">Transmembrane helix</keyword>